<dbReference type="Gene3D" id="1.10.357.10">
    <property type="entry name" value="Tetracycline Repressor, domain 2"/>
    <property type="match status" value="1"/>
</dbReference>
<dbReference type="PRINTS" id="PR00455">
    <property type="entry name" value="HTHTETR"/>
</dbReference>
<dbReference type="Proteomes" id="UP000593735">
    <property type="component" value="Chromosome"/>
</dbReference>
<dbReference type="KEGG" id="tio:INP52_02625"/>
<proteinExistence type="predicted"/>
<dbReference type="PANTHER" id="PTHR30055:SF234">
    <property type="entry name" value="HTH-TYPE TRANSCRIPTIONAL REGULATOR BETI"/>
    <property type="match status" value="1"/>
</dbReference>
<evidence type="ECO:0000313" key="7">
    <source>
        <dbReference type="Proteomes" id="UP000593735"/>
    </source>
</evidence>
<dbReference type="PANTHER" id="PTHR30055">
    <property type="entry name" value="HTH-TYPE TRANSCRIPTIONAL REGULATOR RUTR"/>
    <property type="match status" value="1"/>
</dbReference>
<reference evidence="6 7" key="1">
    <citation type="submission" date="2020-10" db="EMBL/GenBank/DDBJ databases">
        <title>Olsenella immobilis sp.nov., isolated from the mud in a fermentation cellar used for the production of Chinese strong-flavoured liquor.</title>
        <authorList>
            <person name="Lu L."/>
        </authorList>
    </citation>
    <scope>NUCLEOTIDE SEQUENCE [LARGE SCALE GENOMIC DNA]</scope>
    <source>
        <strain evidence="6 7">LZLJ-2</strain>
    </source>
</reference>
<evidence type="ECO:0000256" key="3">
    <source>
        <dbReference type="ARBA" id="ARBA00023163"/>
    </source>
</evidence>
<feature type="domain" description="HTH tetR-type" evidence="5">
    <location>
        <begin position="10"/>
        <end position="70"/>
    </location>
</feature>
<gene>
    <name evidence="6" type="ORF">INP52_02625</name>
</gene>
<evidence type="ECO:0000259" key="5">
    <source>
        <dbReference type="PROSITE" id="PS50977"/>
    </source>
</evidence>
<dbReference type="GO" id="GO:0000976">
    <property type="term" value="F:transcription cis-regulatory region binding"/>
    <property type="evidence" value="ECO:0007669"/>
    <property type="project" value="TreeGrafter"/>
</dbReference>
<feature type="DNA-binding region" description="H-T-H motif" evidence="4">
    <location>
        <begin position="33"/>
        <end position="52"/>
    </location>
</feature>
<dbReference type="RefSeq" id="WP_194372175.1">
    <property type="nucleotide sequence ID" value="NZ_CP063767.1"/>
</dbReference>
<keyword evidence="7" id="KW-1185">Reference proteome</keyword>
<keyword evidence="1" id="KW-0805">Transcription regulation</keyword>
<dbReference type="InterPro" id="IPR001647">
    <property type="entry name" value="HTH_TetR"/>
</dbReference>
<dbReference type="InterPro" id="IPR023772">
    <property type="entry name" value="DNA-bd_HTH_TetR-type_CS"/>
</dbReference>
<evidence type="ECO:0000256" key="1">
    <source>
        <dbReference type="ARBA" id="ARBA00023015"/>
    </source>
</evidence>
<name>A0A7S7M9U6_9ACTN</name>
<dbReference type="EMBL" id="CP063767">
    <property type="protein sequence ID" value="QOY61117.1"/>
    <property type="molecule type" value="Genomic_DNA"/>
</dbReference>
<keyword evidence="2 4" id="KW-0238">DNA-binding</keyword>
<evidence type="ECO:0000313" key="6">
    <source>
        <dbReference type="EMBL" id="QOY61117.1"/>
    </source>
</evidence>
<organism evidence="6 7">
    <name type="scientific">Thermophilibacter immobilis</name>
    <dbReference type="NCBI Taxonomy" id="2779519"/>
    <lineage>
        <taxon>Bacteria</taxon>
        <taxon>Bacillati</taxon>
        <taxon>Actinomycetota</taxon>
        <taxon>Coriobacteriia</taxon>
        <taxon>Coriobacteriales</taxon>
        <taxon>Atopobiaceae</taxon>
        <taxon>Thermophilibacter</taxon>
    </lineage>
</organism>
<dbReference type="PROSITE" id="PS01081">
    <property type="entry name" value="HTH_TETR_1"/>
    <property type="match status" value="1"/>
</dbReference>
<dbReference type="Pfam" id="PF00440">
    <property type="entry name" value="TetR_N"/>
    <property type="match status" value="1"/>
</dbReference>
<dbReference type="GO" id="GO:0003700">
    <property type="term" value="F:DNA-binding transcription factor activity"/>
    <property type="evidence" value="ECO:0007669"/>
    <property type="project" value="TreeGrafter"/>
</dbReference>
<dbReference type="SUPFAM" id="SSF46689">
    <property type="entry name" value="Homeodomain-like"/>
    <property type="match status" value="1"/>
</dbReference>
<sequence length="260" mass="28959">MTRRAGANADETRVRLTHAASSEFLDRGFEGSSLRRICAAAGVTTGALYCFFESKEDLFNKVVGPTMELIRSVIDAHYAKERSLMAFERSVRIGEEIPSTQANVNLYDDDLDAIRSMVRIMFEHREVVRLVLASRERPLVATFFGELASLIEGQTVCLLDFWDPRLRTTRAFGPSVVRWSSLQQVNMVLYVFDSATEAGEATELAVQLATAIEASFYTLLDRACREIGIEGSPEQAFMEVRAQWPGGTGLPPIYEDLATT</sequence>
<dbReference type="InterPro" id="IPR009057">
    <property type="entry name" value="Homeodomain-like_sf"/>
</dbReference>
<dbReference type="InterPro" id="IPR050109">
    <property type="entry name" value="HTH-type_TetR-like_transc_reg"/>
</dbReference>
<keyword evidence="3" id="KW-0804">Transcription</keyword>
<evidence type="ECO:0000256" key="4">
    <source>
        <dbReference type="PROSITE-ProRule" id="PRU00335"/>
    </source>
</evidence>
<accession>A0A7S7M9U6</accession>
<dbReference type="PROSITE" id="PS50977">
    <property type="entry name" value="HTH_TETR_2"/>
    <property type="match status" value="1"/>
</dbReference>
<dbReference type="AlphaFoldDB" id="A0A7S7M9U6"/>
<evidence type="ECO:0000256" key="2">
    <source>
        <dbReference type="ARBA" id="ARBA00023125"/>
    </source>
</evidence>
<protein>
    <submittedName>
        <fullName evidence="6">TetR family transcriptional regulator</fullName>
    </submittedName>
</protein>